<gene>
    <name evidence="1" type="ORF">SAMN05444003_2361</name>
</gene>
<evidence type="ECO:0000313" key="2">
    <source>
        <dbReference type="Proteomes" id="UP000184074"/>
    </source>
</evidence>
<sequence length="77" mass="8424">MSLLSNLTTSWSSPMVLVDDEVWQAREGSCYLSTDETPSTDDGIVLEQGQALFFSAGMAVHYRSKGLQNAILARVKV</sequence>
<evidence type="ECO:0000313" key="1">
    <source>
        <dbReference type="EMBL" id="SHH18436.1"/>
    </source>
</evidence>
<dbReference type="RefSeq" id="WP_131802805.1">
    <property type="nucleotide sequence ID" value="NZ_FQXB01000003.1"/>
</dbReference>
<dbReference type="OrthoDB" id="9947715at2"/>
<protein>
    <submittedName>
        <fullName evidence="1">Uncharacterized protein</fullName>
    </submittedName>
</protein>
<name>A0A1M5QX22_9RHOB</name>
<dbReference type="AlphaFoldDB" id="A0A1M5QX22"/>
<dbReference type="EMBL" id="FQXB01000003">
    <property type="protein sequence ID" value="SHH18436.1"/>
    <property type="molecule type" value="Genomic_DNA"/>
</dbReference>
<dbReference type="Proteomes" id="UP000184074">
    <property type="component" value="Unassembled WGS sequence"/>
</dbReference>
<accession>A0A1M5QX22</accession>
<reference evidence="1 2" key="1">
    <citation type="submission" date="2016-11" db="EMBL/GenBank/DDBJ databases">
        <authorList>
            <person name="Jaros S."/>
            <person name="Januszkiewicz K."/>
            <person name="Wedrychowicz H."/>
        </authorList>
    </citation>
    <scope>NUCLEOTIDE SEQUENCE [LARGE SCALE GENOMIC DNA]</scope>
    <source>
        <strain evidence="1 2">DSM 28715</strain>
    </source>
</reference>
<organism evidence="1 2">
    <name type="scientific">Cognatiyoonia sediminum</name>
    <dbReference type="NCBI Taxonomy" id="1508389"/>
    <lineage>
        <taxon>Bacteria</taxon>
        <taxon>Pseudomonadati</taxon>
        <taxon>Pseudomonadota</taxon>
        <taxon>Alphaproteobacteria</taxon>
        <taxon>Rhodobacterales</taxon>
        <taxon>Paracoccaceae</taxon>
        <taxon>Cognatiyoonia</taxon>
    </lineage>
</organism>
<dbReference type="STRING" id="1508389.SAMN05444003_2361"/>
<keyword evidence="2" id="KW-1185">Reference proteome</keyword>
<proteinExistence type="predicted"/>